<protein>
    <submittedName>
        <fullName evidence="1">Uncharacterized protein</fullName>
    </submittedName>
</protein>
<reference evidence="1 2" key="1">
    <citation type="journal article" date="2019" name="Commun. Biol.">
        <title>The bagworm genome reveals a unique fibroin gene that provides high tensile strength.</title>
        <authorList>
            <person name="Kono N."/>
            <person name="Nakamura H."/>
            <person name="Ohtoshi R."/>
            <person name="Tomita M."/>
            <person name="Numata K."/>
            <person name="Arakawa K."/>
        </authorList>
    </citation>
    <scope>NUCLEOTIDE SEQUENCE [LARGE SCALE GENOMIC DNA]</scope>
</reference>
<organism evidence="1 2">
    <name type="scientific">Eumeta variegata</name>
    <name type="common">Bagworm moth</name>
    <name type="synonym">Eumeta japonica</name>
    <dbReference type="NCBI Taxonomy" id="151549"/>
    <lineage>
        <taxon>Eukaryota</taxon>
        <taxon>Metazoa</taxon>
        <taxon>Ecdysozoa</taxon>
        <taxon>Arthropoda</taxon>
        <taxon>Hexapoda</taxon>
        <taxon>Insecta</taxon>
        <taxon>Pterygota</taxon>
        <taxon>Neoptera</taxon>
        <taxon>Endopterygota</taxon>
        <taxon>Lepidoptera</taxon>
        <taxon>Glossata</taxon>
        <taxon>Ditrysia</taxon>
        <taxon>Tineoidea</taxon>
        <taxon>Psychidae</taxon>
        <taxon>Oiketicinae</taxon>
        <taxon>Eumeta</taxon>
    </lineage>
</organism>
<comment type="caution">
    <text evidence="1">The sequence shown here is derived from an EMBL/GenBank/DDBJ whole genome shotgun (WGS) entry which is preliminary data.</text>
</comment>
<proteinExistence type="predicted"/>
<name>A0A4C1TBU7_EUMVA</name>
<accession>A0A4C1TBU7</accession>
<dbReference type="EMBL" id="BGZK01000049">
    <property type="protein sequence ID" value="GBP12003.1"/>
    <property type="molecule type" value="Genomic_DNA"/>
</dbReference>
<evidence type="ECO:0000313" key="2">
    <source>
        <dbReference type="Proteomes" id="UP000299102"/>
    </source>
</evidence>
<gene>
    <name evidence="1" type="ORF">EVAR_5848_1</name>
</gene>
<evidence type="ECO:0000313" key="1">
    <source>
        <dbReference type="EMBL" id="GBP12003.1"/>
    </source>
</evidence>
<keyword evidence="2" id="KW-1185">Reference proteome</keyword>
<dbReference type="AlphaFoldDB" id="A0A4C1TBU7"/>
<sequence>MADQMLRDTEVTSTLPLYVTQTDRHLARRGTKQHTQDRYGSLESSKVAVVVGAAARVVRAREVARVPVQLRAAAGAALPVQLRAAVPAKSDGACALCKTSSPTSFESTFHTEGTKVVFSVEASSHVPFTSKVAIKAPNTLW</sequence>
<dbReference type="Proteomes" id="UP000299102">
    <property type="component" value="Unassembled WGS sequence"/>
</dbReference>